<dbReference type="Pfam" id="PF00891">
    <property type="entry name" value="Methyltransf_2"/>
    <property type="match status" value="1"/>
</dbReference>
<dbReference type="CDD" id="cd02440">
    <property type="entry name" value="AdoMet_MTases"/>
    <property type="match status" value="1"/>
</dbReference>
<dbReference type="GO" id="GO:0046983">
    <property type="term" value="F:protein dimerization activity"/>
    <property type="evidence" value="ECO:0007669"/>
    <property type="project" value="InterPro"/>
</dbReference>
<reference evidence="6" key="1">
    <citation type="submission" date="2018-05" db="EMBL/GenBank/DDBJ databases">
        <authorList>
            <person name="Lanie J.A."/>
            <person name="Ng W.-L."/>
            <person name="Kazmierczak K.M."/>
            <person name="Andrzejewski T.M."/>
            <person name="Davidsen T.M."/>
            <person name="Wayne K.J."/>
            <person name="Tettelin H."/>
            <person name="Glass J.I."/>
            <person name="Rusch D."/>
            <person name="Podicherti R."/>
            <person name="Tsui H.-C.T."/>
            <person name="Winkler M.E."/>
        </authorList>
    </citation>
    <scope>NUCLEOTIDE SEQUENCE</scope>
</reference>
<evidence type="ECO:0000259" key="4">
    <source>
        <dbReference type="Pfam" id="PF00891"/>
    </source>
</evidence>
<protein>
    <recommendedName>
        <fullName evidence="7">O-methyltransferase domain-containing protein</fullName>
    </recommendedName>
</protein>
<dbReference type="InterPro" id="IPR016461">
    <property type="entry name" value="COMT-like"/>
</dbReference>
<feature type="domain" description="O-methyltransferase dimerisation" evidence="5">
    <location>
        <begin position="41"/>
        <end position="107"/>
    </location>
</feature>
<keyword evidence="3" id="KW-0949">S-adenosyl-L-methionine</keyword>
<dbReference type="PIRSF" id="PIRSF005739">
    <property type="entry name" value="O-mtase"/>
    <property type="match status" value="1"/>
</dbReference>
<sequence>MKNSAYLFYPVYLSLSYPIKQKVHAMEMDKIIGKILQGYQPACVVMTANELKLFDQLKKPATAKQVAETLNLDPEATERLLNSLTSMEIVIKENQTYHLPKAAHDYLISGGSHPLQQWIQLSADLYPVWGQLSSFIKSGILIKSIMEMLSGDPHKMRAFTDAMHDKAPKATWMIAREIPIGDAKTMLDVGGGPGTYALEWCKLHSHLKATVFDIAPVLEVAKNYIETYGLQDRVDTQPGDFLKDDLGDSQYDLVLMANILHMYDADMSRALVSKAVKAVKPSGRIIIHGFCTNEDQTGPLDDTLFSLNIGMLTEGGRAHPVQEKIDWLKAAGISDIRYFRVDAIPTGVVTGRRAAGGR</sequence>
<evidence type="ECO:0000259" key="5">
    <source>
        <dbReference type="Pfam" id="PF08100"/>
    </source>
</evidence>
<dbReference type="InterPro" id="IPR012967">
    <property type="entry name" value="COMT_dimerisation"/>
</dbReference>
<dbReference type="SUPFAM" id="SSF53335">
    <property type="entry name" value="S-adenosyl-L-methionine-dependent methyltransferases"/>
    <property type="match status" value="1"/>
</dbReference>
<dbReference type="EMBL" id="UINC01043073">
    <property type="protein sequence ID" value="SVB46581.1"/>
    <property type="molecule type" value="Genomic_DNA"/>
</dbReference>
<dbReference type="InterPro" id="IPR001077">
    <property type="entry name" value="COMT_C"/>
</dbReference>
<evidence type="ECO:0000256" key="1">
    <source>
        <dbReference type="ARBA" id="ARBA00022603"/>
    </source>
</evidence>
<dbReference type="SUPFAM" id="SSF46785">
    <property type="entry name" value="Winged helix' DNA-binding domain"/>
    <property type="match status" value="1"/>
</dbReference>
<keyword evidence="2" id="KW-0808">Transferase</keyword>
<dbReference type="InterPro" id="IPR029063">
    <property type="entry name" value="SAM-dependent_MTases_sf"/>
</dbReference>
<dbReference type="PANTHER" id="PTHR43712:SF2">
    <property type="entry name" value="O-METHYLTRANSFERASE CICE"/>
    <property type="match status" value="1"/>
</dbReference>
<dbReference type="Pfam" id="PF08100">
    <property type="entry name" value="Dimerisation"/>
    <property type="match status" value="1"/>
</dbReference>
<evidence type="ECO:0008006" key="7">
    <source>
        <dbReference type="Google" id="ProtNLM"/>
    </source>
</evidence>
<keyword evidence="1" id="KW-0489">Methyltransferase</keyword>
<dbReference type="Gene3D" id="1.10.10.10">
    <property type="entry name" value="Winged helix-like DNA-binding domain superfamily/Winged helix DNA-binding domain"/>
    <property type="match status" value="1"/>
</dbReference>
<feature type="domain" description="O-methyltransferase C-terminal" evidence="4">
    <location>
        <begin position="145"/>
        <end position="332"/>
    </location>
</feature>
<dbReference type="PANTHER" id="PTHR43712">
    <property type="entry name" value="PUTATIVE (AFU_ORTHOLOGUE AFUA_4G14580)-RELATED"/>
    <property type="match status" value="1"/>
</dbReference>
<evidence type="ECO:0000313" key="6">
    <source>
        <dbReference type="EMBL" id="SVB46581.1"/>
    </source>
</evidence>
<evidence type="ECO:0000256" key="2">
    <source>
        <dbReference type="ARBA" id="ARBA00022679"/>
    </source>
</evidence>
<evidence type="ECO:0000256" key="3">
    <source>
        <dbReference type="ARBA" id="ARBA00022691"/>
    </source>
</evidence>
<dbReference type="InterPro" id="IPR036388">
    <property type="entry name" value="WH-like_DNA-bd_sf"/>
</dbReference>
<proteinExistence type="predicted"/>
<dbReference type="GO" id="GO:0008171">
    <property type="term" value="F:O-methyltransferase activity"/>
    <property type="evidence" value="ECO:0007669"/>
    <property type="project" value="InterPro"/>
</dbReference>
<accession>A0A382E9B5</accession>
<gene>
    <name evidence="6" type="ORF">METZ01_LOCUS199435</name>
</gene>
<name>A0A382E9B5_9ZZZZ</name>
<dbReference type="PROSITE" id="PS51683">
    <property type="entry name" value="SAM_OMT_II"/>
    <property type="match status" value="1"/>
</dbReference>
<dbReference type="GO" id="GO:0032259">
    <property type="term" value="P:methylation"/>
    <property type="evidence" value="ECO:0007669"/>
    <property type="project" value="UniProtKB-KW"/>
</dbReference>
<dbReference type="Gene3D" id="3.40.50.150">
    <property type="entry name" value="Vaccinia Virus protein VP39"/>
    <property type="match status" value="1"/>
</dbReference>
<dbReference type="InterPro" id="IPR036390">
    <property type="entry name" value="WH_DNA-bd_sf"/>
</dbReference>
<dbReference type="AlphaFoldDB" id="A0A382E9B5"/>
<organism evidence="6">
    <name type="scientific">marine metagenome</name>
    <dbReference type="NCBI Taxonomy" id="408172"/>
    <lineage>
        <taxon>unclassified sequences</taxon>
        <taxon>metagenomes</taxon>
        <taxon>ecological metagenomes</taxon>
    </lineage>
</organism>